<dbReference type="InterPro" id="IPR029062">
    <property type="entry name" value="Class_I_gatase-like"/>
</dbReference>
<dbReference type="InterPro" id="IPR055396">
    <property type="entry name" value="DUF7088"/>
</dbReference>
<feature type="domain" description="ABC-type uncharacterised transport system" evidence="1">
    <location>
        <begin position="152"/>
        <end position="399"/>
    </location>
</feature>
<dbReference type="Pfam" id="PF23357">
    <property type="entry name" value="DUF7088"/>
    <property type="match status" value="1"/>
</dbReference>
<evidence type="ECO:0000313" key="4">
    <source>
        <dbReference type="Proteomes" id="UP000760480"/>
    </source>
</evidence>
<name>A0ABX1TGC0_9GAMM</name>
<comment type="caution">
    <text evidence="3">The sequence shown here is derived from an EMBL/GenBank/DDBJ whole genome shotgun (WGS) entry which is preliminary data.</text>
</comment>
<dbReference type="Pfam" id="PF09822">
    <property type="entry name" value="ABC_transp_aux"/>
    <property type="match status" value="1"/>
</dbReference>
<evidence type="ECO:0000313" key="3">
    <source>
        <dbReference type="EMBL" id="NMQ18418.1"/>
    </source>
</evidence>
<organism evidence="3 4">
    <name type="scientific">Candidatus Competibacter phosphatis</name>
    <dbReference type="NCBI Taxonomy" id="221280"/>
    <lineage>
        <taxon>Bacteria</taxon>
        <taxon>Pseudomonadati</taxon>
        <taxon>Pseudomonadota</taxon>
        <taxon>Gammaproteobacteria</taxon>
        <taxon>Candidatus Competibacteraceae</taxon>
        <taxon>Candidatus Competibacter</taxon>
    </lineage>
</organism>
<proteinExistence type="predicted"/>
<dbReference type="InterPro" id="IPR019196">
    <property type="entry name" value="ABC_transp_unknown"/>
</dbReference>
<dbReference type="RefSeq" id="WP_169247667.1">
    <property type="nucleotide sequence ID" value="NZ_SPMZ01000011.1"/>
</dbReference>
<protein>
    <submittedName>
        <fullName evidence="3">ABC transporter</fullName>
    </submittedName>
</protein>
<reference evidence="3 4" key="1">
    <citation type="submission" date="2019-03" db="EMBL/GenBank/DDBJ databases">
        <title>Metabolic reconstructions from genomes of highly enriched 'Candidatus Accumulibacter' and 'Candidatus Competibacter' bioreactor populations.</title>
        <authorList>
            <person name="Annavajhala M.K."/>
            <person name="Welles L."/>
            <person name="Abbas B."/>
            <person name="Sorokin D."/>
            <person name="Park H."/>
            <person name="Van Loosdrecht M."/>
            <person name="Chandran K."/>
        </authorList>
    </citation>
    <scope>NUCLEOTIDE SEQUENCE [LARGE SCALE GENOMIC DNA]</scope>
    <source>
        <strain evidence="3 4">SBR_G</strain>
    </source>
</reference>
<evidence type="ECO:0000259" key="1">
    <source>
        <dbReference type="Pfam" id="PF09822"/>
    </source>
</evidence>
<feature type="domain" description="DUF7088" evidence="2">
    <location>
        <begin position="46"/>
        <end position="115"/>
    </location>
</feature>
<dbReference type="SUPFAM" id="SSF52317">
    <property type="entry name" value="Class I glutamine amidotransferase-like"/>
    <property type="match status" value="1"/>
</dbReference>
<evidence type="ECO:0000259" key="2">
    <source>
        <dbReference type="Pfam" id="PF23357"/>
    </source>
</evidence>
<dbReference type="EMBL" id="SPMZ01000011">
    <property type="protein sequence ID" value="NMQ18418.1"/>
    <property type="molecule type" value="Genomic_DNA"/>
</dbReference>
<keyword evidence="4" id="KW-1185">Reference proteome</keyword>
<gene>
    <name evidence="3" type="ORF">E4P82_03900</name>
</gene>
<sequence>MRLDPSTRWRLRIQNTLFLLLFGLLIGLLAWLSVRYPIQADWTAGGRNTLSEASRMLLDRLDGPVRITAYARDNLPLRNGIARLVGRYQRYKPDLTLTFVNPDLLPDRMRELGITADGELYLEYRGRGEKFQQLSEQALTQALYRLGRQQARVVLFLAGHGERKPLGVANHDLGTFGRELEKIGIQPETLDLTTETQIPDTAIVLVIAGPQTPLRTEEIQAIVEYVDRGGHLLWLLEPGDPSGLQELATLLGITVLPGVVVDADTPLLGIKNPAFIPIADYGPHPITESLRSPALLPQAVALDLQPAAGWKADVLLESQLRTWTETGLLDERMQYDPETVERSGPLTVGVALVRPRPGPPVVGAADTQAAASQQRVVVIGDGDFLSNTYLGNGGNLQLGLNIMNWLTLDDTLIVLRPKAAPDIHLDLSDGALALIAAIFFAGVADDAIG</sequence>
<dbReference type="Proteomes" id="UP000760480">
    <property type="component" value="Unassembled WGS sequence"/>
</dbReference>
<accession>A0ABX1TGC0</accession>